<feature type="domain" description="Antitoxin Xre/MbcA/ParS-like toxin-binding" evidence="1">
    <location>
        <begin position="72"/>
        <end position="118"/>
    </location>
</feature>
<gene>
    <name evidence="2" type="ORF">PMA3_25965</name>
</gene>
<evidence type="ECO:0000313" key="3">
    <source>
        <dbReference type="Proteomes" id="UP000078354"/>
    </source>
</evidence>
<organism evidence="2 3">
    <name type="scientific">Pseudomonas silesiensis</name>
    <dbReference type="NCBI Taxonomy" id="1853130"/>
    <lineage>
        <taxon>Bacteria</taxon>
        <taxon>Pseudomonadati</taxon>
        <taxon>Pseudomonadota</taxon>
        <taxon>Gammaproteobacteria</taxon>
        <taxon>Pseudomonadales</taxon>
        <taxon>Pseudomonadaceae</taxon>
        <taxon>Pseudomonas</taxon>
    </lineage>
</organism>
<dbReference type="Proteomes" id="UP000078354">
    <property type="component" value="Chromosome"/>
</dbReference>
<keyword evidence="3" id="KW-1185">Reference proteome</keyword>
<dbReference type="KEGG" id="psil:PMA3_25965"/>
<evidence type="ECO:0000259" key="1">
    <source>
        <dbReference type="Pfam" id="PF09722"/>
    </source>
</evidence>
<accession>A0A191YZT7</accession>
<name>A0A191YZT7_9PSED</name>
<sequence>MKSVTSSAEKAVLGKAFIRAGEGLGLDDTALSTVLDKQVSTVLLLRDGHELLQPSTDAWSRALLLVELYQSLLAIIGNEQDARSWLSSKNRGLCGRPRDLITCRVGLEKVVQYLAATRALI</sequence>
<dbReference type="InterPro" id="IPR024467">
    <property type="entry name" value="Xre/MbcA/ParS-like_toxin-bd"/>
</dbReference>
<protein>
    <recommendedName>
        <fullName evidence="1">Antitoxin Xre/MbcA/ParS-like toxin-binding domain-containing protein</fullName>
    </recommendedName>
</protein>
<dbReference type="Pfam" id="PF09722">
    <property type="entry name" value="Xre_MbcA_ParS_C"/>
    <property type="match status" value="1"/>
</dbReference>
<dbReference type="STRING" id="1853130.PMA3_25965"/>
<evidence type="ECO:0000313" key="2">
    <source>
        <dbReference type="EMBL" id="ANJ58425.1"/>
    </source>
</evidence>
<proteinExistence type="predicted"/>
<dbReference type="EMBL" id="CP014870">
    <property type="protein sequence ID" value="ANJ58425.1"/>
    <property type="molecule type" value="Genomic_DNA"/>
</dbReference>
<reference evidence="2 3" key="1">
    <citation type="journal article" date="2018" name="Syst. Appl. Microbiol.">
        <title>Pseudomonas silesiensis sp. nov. strain A3T isolated from a biological pesticide sewage treatment plant and analysis of the complete genome sequence.</title>
        <authorList>
            <person name="Kaminski M.A."/>
            <person name="Furmanczyk E.M."/>
            <person name="Sobczak A."/>
            <person name="Dziembowski A."/>
            <person name="Lipinski L."/>
        </authorList>
    </citation>
    <scope>NUCLEOTIDE SEQUENCE [LARGE SCALE GENOMIC DNA]</scope>
    <source>
        <strain evidence="2 3">A3</strain>
    </source>
</reference>
<dbReference type="AlphaFoldDB" id="A0A191YZT7"/>
<dbReference type="RefSeq" id="WP_064679862.1">
    <property type="nucleotide sequence ID" value="NZ_CP014870.1"/>
</dbReference>
<dbReference type="OrthoDB" id="565125at2"/>